<feature type="binding site" evidence="9">
    <location>
        <position position="80"/>
    </location>
    <ligand>
        <name>Zn(2+)</name>
        <dbReference type="ChEBI" id="CHEBI:29105"/>
    </ligand>
</feature>
<feature type="domain" description="CBS" evidence="12">
    <location>
        <begin position="275"/>
        <end position="327"/>
    </location>
</feature>
<evidence type="ECO:0000256" key="6">
    <source>
        <dbReference type="ARBA" id="ARBA00023235"/>
    </source>
</evidence>
<accession>A0A2R8CQI0</accession>
<dbReference type="InterPro" id="IPR004800">
    <property type="entry name" value="KdsD/KpsF-type"/>
</dbReference>
<dbReference type="EC" id="5.3.1.13" evidence="8"/>
<organism evidence="14 15">
    <name type="scientific">Kushneria phyllosphaerae</name>
    <dbReference type="NCBI Taxonomy" id="2100822"/>
    <lineage>
        <taxon>Bacteria</taxon>
        <taxon>Pseudomonadati</taxon>
        <taxon>Pseudomonadota</taxon>
        <taxon>Gammaproteobacteria</taxon>
        <taxon>Oceanospirillales</taxon>
        <taxon>Halomonadaceae</taxon>
        <taxon>Kushneria</taxon>
    </lineage>
</organism>
<keyword evidence="9" id="KW-0862">Zinc</keyword>
<keyword evidence="5 11" id="KW-0129">CBS domain</keyword>
<dbReference type="Pfam" id="PF01380">
    <property type="entry name" value="SIS"/>
    <property type="match status" value="1"/>
</dbReference>
<dbReference type="GO" id="GO:0019146">
    <property type="term" value="F:arabinose-5-phosphate isomerase activity"/>
    <property type="evidence" value="ECO:0007669"/>
    <property type="project" value="UniProtKB-EC"/>
</dbReference>
<feature type="site" description="Catalytically relevant" evidence="10">
    <location>
        <position position="191"/>
    </location>
</feature>
<evidence type="ECO:0000256" key="3">
    <source>
        <dbReference type="ARBA" id="ARBA00011881"/>
    </source>
</evidence>
<dbReference type="Proteomes" id="UP000244934">
    <property type="component" value="Unassembled WGS sequence"/>
</dbReference>
<dbReference type="InterPro" id="IPR050986">
    <property type="entry name" value="GutQ/KpsF_isomerases"/>
</dbReference>
<dbReference type="GO" id="GO:0005975">
    <property type="term" value="P:carbohydrate metabolic process"/>
    <property type="evidence" value="ECO:0007669"/>
    <property type="project" value="InterPro"/>
</dbReference>
<dbReference type="SMART" id="SM00116">
    <property type="entry name" value="CBS"/>
    <property type="match status" value="2"/>
</dbReference>
<comment type="similarity">
    <text evidence="2 8">Belongs to the SIS family. GutQ/KpsF subfamily.</text>
</comment>
<feature type="domain" description="CBS" evidence="12">
    <location>
        <begin position="208"/>
        <end position="266"/>
    </location>
</feature>
<dbReference type="Gene3D" id="3.40.50.10490">
    <property type="entry name" value="Glucose-6-phosphate isomerase like protein, domain 1"/>
    <property type="match status" value="1"/>
</dbReference>
<feature type="site" description="Catalytically relevant" evidence="10">
    <location>
        <position position="150"/>
    </location>
</feature>
<dbReference type="CDD" id="cd04604">
    <property type="entry name" value="CBS_pair_SIS_assoc"/>
    <property type="match status" value="1"/>
</dbReference>
<name>A0A2R8CQI0_9GAMM</name>
<dbReference type="RefSeq" id="WP_108843854.1">
    <property type="nucleotide sequence ID" value="NZ_ONZI01000004.1"/>
</dbReference>
<evidence type="ECO:0000256" key="10">
    <source>
        <dbReference type="PIRSR" id="PIRSR004692-3"/>
    </source>
</evidence>
<evidence type="ECO:0000256" key="2">
    <source>
        <dbReference type="ARBA" id="ARBA00008165"/>
    </source>
</evidence>
<dbReference type="PROSITE" id="PS51464">
    <property type="entry name" value="SIS"/>
    <property type="match status" value="1"/>
</dbReference>
<dbReference type="EMBL" id="ONZI01000004">
    <property type="protein sequence ID" value="SPJ35082.1"/>
    <property type="molecule type" value="Genomic_DNA"/>
</dbReference>
<dbReference type="CDD" id="cd05014">
    <property type="entry name" value="SIS_Kpsf"/>
    <property type="match status" value="1"/>
</dbReference>
<evidence type="ECO:0000259" key="12">
    <source>
        <dbReference type="PROSITE" id="PS51371"/>
    </source>
</evidence>
<dbReference type="InterPro" id="IPR035474">
    <property type="entry name" value="SIS_Kpsf"/>
</dbReference>
<evidence type="ECO:0000256" key="11">
    <source>
        <dbReference type="PROSITE-ProRule" id="PRU00703"/>
    </source>
</evidence>
<evidence type="ECO:0000256" key="9">
    <source>
        <dbReference type="PIRSR" id="PIRSR004692-2"/>
    </source>
</evidence>
<dbReference type="InterPro" id="IPR001347">
    <property type="entry name" value="SIS_dom"/>
</dbReference>
<evidence type="ECO:0000313" key="15">
    <source>
        <dbReference type="Proteomes" id="UP000244934"/>
    </source>
</evidence>
<dbReference type="OrthoDB" id="9762536at2"/>
<keyword evidence="9" id="KW-0479">Metal-binding</keyword>
<dbReference type="NCBIfam" id="TIGR00393">
    <property type="entry name" value="kpsF"/>
    <property type="match status" value="1"/>
</dbReference>
<feature type="site" description="Catalytically relevant" evidence="10">
    <location>
        <position position="109"/>
    </location>
</feature>
<reference evidence="15" key="1">
    <citation type="submission" date="2018-03" db="EMBL/GenBank/DDBJ databases">
        <authorList>
            <person name="Navarro De La Torre S."/>
        </authorList>
    </citation>
    <scope>NUCLEOTIDE SEQUENCE [LARGE SCALE GENOMIC DNA]</scope>
    <source>
        <strain evidence="15">EAod3</strain>
    </source>
</reference>
<keyword evidence="6 8" id="KW-0413">Isomerase</keyword>
<feature type="domain" description="SIS" evidence="13">
    <location>
        <begin position="39"/>
        <end position="182"/>
    </location>
</feature>
<dbReference type="FunFam" id="3.10.580.10:FF:000007">
    <property type="entry name" value="Arabinose 5-phosphate isomerase"/>
    <property type="match status" value="1"/>
</dbReference>
<evidence type="ECO:0000256" key="8">
    <source>
        <dbReference type="PIRNR" id="PIRNR004692"/>
    </source>
</evidence>
<keyword evidence="4" id="KW-0677">Repeat</keyword>
<keyword evidence="15" id="KW-1185">Reference proteome</keyword>
<dbReference type="InterPro" id="IPR000644">
    <property type="entry name" value="CBS_dom"/>
</dbReference>
<dbReference type="Gene3D" id="3.10.580.10">
    <property type="entry name" value="CBS-domain"/>
    <property type="match status" value="1"/>
</dbReference>
<proteinExistence type="inferred from homology"/>
<gene>
    <name evidence="14" type="primary">kdsD</name>
    <name evidence="14" type="ORF">KSP9073_03132</name>
</gene>
<comment type="subunit">
    <text evidence="3">Homotetramer.</text>
</comment>
<feature type="site" description="Catalytically relevant" evidence="10">
    <location>
        <position position="57"/>
    </location>
</feature>
<dbReference type="InterPro" id="IPR046348">
    <property type="entry name" value="SIS_dom_sf"/>
</dbReference>
<comment type="pathway">
    <text evidence="7">Carbohydrate biosynthesis; 3-deoxy-D-manno-octulosonate biosynthesis; 3-deoxy-D-manno-octulosonate from D-ribulose 5-phosphate: step 1/3.</text>
</comment>
<comment type="pathway">
    <text evidence="1">Bacterial outer membrane biogenesis; lipopolysaccharide biosynthesis.</text>
</comment>
<dbReference type="GO" id="GO:0097367">
    <property type="term" value="F:carbohydrate derivative binding"/>
    <property type="evidence" value="ECO:0007669"/>
    <property type="project" value="InterPro"/>
</dbReference>
<dbReference type="AlphaFoldDB" id="A0A2R8CQI0"/>
<evidence type="ECO:0000256" key="1">
    <source>
        <dbReference type="ARBA" id="ARBA00004756"/>
    </source>
</evidence>
<dbReference type="PIRSF" id="PIRSF004692">
    <property type="entry name" value="KdsD_KpsF"/>
    <property type="match status" value="1"/>
</dbReference>
<dbReference type="Pfam" id="PF00571">
    <property type="entry name" value="CBS"/>
    <property type="match status" value="2"/>
</dbReference>
<dbReference type="GO" id="GO:0046872">
    <property type="term" value="F:metal ion binding"/>
    <property type="evidence" value="ECO:0007669"/>
    <property type="project" value="UniProtKB-KW"/>
</dbReference>
<protein>
    <recommendedName>
        <fullName evidence="8">Arabinose 5-phosphate isomerase</fullName>
        <shortName evidence="8">API</shortName>
        <ecNumber evidence="8">5.3.1.13</ecNumber>
    </recommendedName>
</protein>
<evidence type="ECO:0000256" key="5">
    <source>
        <dbReference type="ARBA" id="ARBA00023122"/>
    </source>
</evidence>
<evidence type="ECO:0000256" key="4">
    <source>
        <dbReference type="ARBA" id="ARBA00022737"/>
    </source>
</evidence>
<dbReference type="PANTHER" id="PTHR42745">
    <property type="match status" value="1"/>
</dbReference>
<dbReference type="FunFam" id="3.40.50.10490:FF:000011">
    <property type="entry name" value="Arabinose 5-phosphate isomerase"/>
    <property type="match status" value="1"/>
</dbReference>
<comment type="catalytic activity">
    <reaction evidence="8">
        <text>D-arabinose 5-phosphate = D-ribulose 5-phosphate</text>
        <dbReference type="Rhea" id="RHEA:23104"/>
        <dbReference type="ChEBI" id="CHEBI:57693"/>
        <dbReference type="ChEBI" id="CHEBI:58121"/>
        <dbReference type="EC" id="5.3.1.13"/>
    </reaction>
</comment>
<dbReference type="InterPro" id="IPR046342">
    <property type="entry name" value="CBS_dom_sf"/>
</dbReference>
<evidence type="ECO:0000256" key="7">
    <source>
        <dbReference type="ARBA" id="ARBA00060658"/>
    </source>
</evidence>
<dbReference type="PROSITE" id="PS51371">
    <property type="entry name" value="CBS"/>
    <property type="match status" value="2"/>
</dbReference>
<sequence length="327" mass="35245">MTTPDIDHDFLASARRTLLLEQNALRDLCERLDAPFTHACQHMLACRGRVVVTGVGKSGHVGRKIAATLASTGTPSFFVHAGEASHGDLGMLVRDDLVLALSNSGETAELTALLPLFKRLGTTMIAMTGNTSSSLARHADVHLDVSVAQEACPLNLAPTSSTTAALALGDALAIALLEARRFSPEDFALSHPGGTLGKRLLLRVEDLMHTGDELPVIRQDARLSEALVEMTRKGHGFTCITDNTGRLVGIYTDGDLRRTIDRHGDVRQLIIWDIMTPGGRTIGAQTLAAEAVRVMEDHRITALVVVDDRHRPIGLLKMHDLLRSGIV</sequence>
<dbReference type="GO" id="GO:1901135">
    <property type="term" value="P:carbohydrate derivative metabolic process"/>
    <property type="evidence" value="ECO:0007669"/>
    <property type="project" value="InterPro"/>
</dbReference>
<dbReference type="SUPFAM" id="SSF53697">
    <property type="entry name" value="SIS domain"/>
    <property type="match status" value="1"/>
</dbReference>
<evidence type="ECO:0000259" key="13">
    <source>
        <dbReference type="PROSITE" id="PS51464"/>
    </source>
</evidence>
<dbReference type="PANTHER" id="PTHR42745:SF1">
    <property type="entry name" value="ARABINOSE 5-PHOSPHATE ISOMERASE KDSD"/>
    <property type="match status" value="1"/>
</dbReference>
<evidence type="ECO:0000313" key="14">
    <source>
        <dbReference type="EMBL" id="SPJ35082.1"/>
    </source>
</evidence>